<protein>
    <submittedName>
        <fullName evidence="1">Uncharacterized protein</fullName>
    </submittedName>
</protein>
<sequence length="255" mass="28887">MTNKGIQMTSIVHKVPSKGKERYFLCLENQDHPSNAVGIFLRKIGYNVSQRTEESLVEIQDLMSHASAHRSTIYITASQRQHDIEPRTALEGSIYVPPEYMVRDVVPEAAWDCENRILLGKIPCSGGIRALKVRVSEYGLCFTVALVFQPLGIVVFDCDRSPRISSQLFTRTHRRSFLNWNELLSKIPVLRNFSEELEIAQFNIHVRTEALAHVLPLRQLHIGVARKSMHLSNLTALFSETTNDVLFPDSFGIIG</sequence>
<comment type="caution">
    <text evidence="1">The sequence shown here is derived from an EMBL/GenBank/DDBJ whole genome shotgun (WGS) entry which is preliminary data.</text>
</comment>
<reference evidence="1 2" key="1">
    <citation type="submission" date="2023-10" db="EMBL/GenBank/DDBJ databases">
        <title>Draft genome sequence of Xylaria bambusicola isolate GMP-LS, the root and basal stem rot pathogen of sugarcane in Indonesia.</title>
        <authorList>
            <person name="Selvaraj P."/>
            <person name="Muralishankar V."/>
            <person name="Muruganantham S."/>
            <person name="Sp S."/>
            <person name="Haryani S."/>
            <person name="Lau K.J.X."/>
            <person name="Naqvi N.I."/>
        </authorList>
    </citation>
    <scope>NUCLEOTIDE SEQUENCE [LARGE SCALE GENOMIC DNA]</scope>
    <source>
        <strain evidence="1">GMP-LS</strain>
    </source>
</reference>
<organism evidence="1 2">
    <name type="scientific">Xylaria bambusicola</name>
    <dbReference type="NCBI Taxonomy" id="326684"/>
    <lineage>
        <taxon>Eukaryota</taxon>
        <taxon>Fungi</taxon>
        <taxon>Dikarya</taxon>
        <taxon>Ascomycota</taxon>
        <taxon>Pezizomycotina</taxon>
        <taxon>Sordariomycetes</taxon>
        <taxon>Xylariomycetidae</taxon>
        <taxon>Xylariales</taxon>
        <taxon>Xylariaceae</taxon>
        <taxon>Xylaria</taxon>
    </lineage>
</organism>
<gene>
    <name evidence="1" type="ORF">RRF57_005880</name>
</gene>
<dbReference type="AlphaFoldDB" id="A0AAN7UDD1"/>
<accession>A0AAN7UDD1</accession>
<dbReference type="EMBL" id="JAWHQM010000015">
    <property type="protein sequence ID" value="KAK5630165.1"/>
    <property type="molecule type" value="Genomic_DNA"/>
</dbReference>
<evidence type="ECO:0000313" key="1">
    <source>
        <dbReference type="EMBL" id="KAK5630165.1"/>
    </source>
</evidence>
<dbReference type="Proteomes" id="UP001305414">
    <property type="component" value="Unassembled WGS sequence"/>
</dbReference>
<keyword evidence="2" id="KW-1185">Reference proteome</keyword>
<evidence type="ECO:0000313" key="2">
    <source>
        <dbReference type="Proteomes" id="UP001305414"/>
    </source>
</evidence>
<name>A0AAN7UDD1_9PEZI</name>
<proteinExistence type="predicted"/>